<dbReference type="RefSeq" id="WP_379021291.1">
    <property type="nucleotide sequence ID" value="NZ_JBHUGY010000031.1"/>
</dbReference>
<accession>A0ABW4WIH7</accession>
<reference evidence="2" key="1">
    <citation type="journal article" date="2019" name="Int. J. Syst. Evol. Microbiol.">
        <title>The Global Catalogue of Microorganisms (GCM) 10K type strain sequencing project: providing services to taxonomists for standard genome sequencing and annotation.</title>
        <authorList>
            <consortium name="The Broad Institute Genomics Platform"/>
            <consortium name="The Broad Institute Genome Sequencing Center for Infectious Disease"/>
            <person name="Wu L."/>
            <person name="Ma J."/>
        </authorList>
    </citation>
    <scope>NUCLEOTIDE SEQUENCE [LARGE SCALE GENOMIC DNA]</scope>
    <source>
        <strain evidence="2">CGMCC 1.16226</strain>
    </source>
</reference>
<name>A0ABW4WIH7_9HYPH</name>
<organism evidence="1 2">
    <name type="scientific">Mesorhizobium calcicola</name>
    <dbReference type="NCBI Taxonomy" id="1300310"/>
    <lineage>
        <taxon>Bacteria</taxon>
        <taxon>Pseudomonadati</taxon>
        <taxon>Pseudomonadota</taxon>
        <taxon>Alphaproteobacteria</taxon>
        <taxon>Hyphomicrobiales</taxon>
        <taxon>Phyllobacteriaceae</taxon>
        <taxon>Mesorhizobium</taxon>
    </lineage>
</organism>
<proteinExistence type="predicted"/>
<sequence>MPFIAIGDAALQPCQIKANSHAANDAWLRRVAVNHRPERHER</sequence>
<dbReference type="Proteomes" id="UP001597349">
    <property type="component" value="Unassembled WGS sequence"/>
</dbReference>
<keyword evidence="2" id="KW-1185">Reference proteome</keyword>
<gene>
    <name evidence="1" type="ORF">ACFSQT_19930</name>
</gene>
<dbReference type="EMBL" id="JBHUGY010000031">
    <property type="protein sequence ID" value="MFD2055232.1"/>
    <property type="molecule type" value="Genomic_DNA"/>
</dbReference>
<comment type="caution">
    <text evidence="1">The sequence shown here is derived from an EMBL/GenBank/DDBJ whole genome shotgun (WGS) entry which is preliminary data.</text>
</comment>
<evidence type="ECO:0000313" key="1">
    <source>
        <dbReference type="EMBL" id="MFD2055232.1"/>
    </source>
</evidence>
<evidence type="ECO:0000313" key="2">
    <source>
        <dbReference type="Proteomes" id="UP001597349"/>
    </source>
</evidence>
<protein>
    <submittedName>
        <fullName evidence="1">Uncharacterized protein</fullName>
    </submittedName>
</protein>